<evidence type="ECO:0000313" key="1">
    <source>
        <dbReference type="EMBL" id="SGZ38730.1"/>
    </source>
</evidence>
<gene>
    <name evidence="1" type="ORF">HGUI_00930</name>
</gene>
<dbReference type="Proteomes" id="UP000183365">
    <property type="component" value="Unassembled WGS sequence"/>
</dbReference>
<organism evidence="1 2">
    <name type="scientific">Hanseniaspora guilliermondii</name>
    <dbReference type="NCBI Taxonomy" id="56406"/>
    <lineage>
        <taxon>Eukaryota</taxon>
        <taxon>Fungi</taxon>
        <taxon>Dikarya</taxon>
        <taxon>Ascomycota</taxon>
        <taxon>Saccharomycotina</taxon>
        <taxon>Saccharomycetes</taxon>
        <taxon>Saccharomycodales</taxon>
        <taxon>Saccharomycodaceae</taxon>
        <taxon>Hanseniaspora</taxon>
    </lineage>
</organism>
<dbReference type="OrthoDB" id="3971420at2759"/>
<protein>
    <submittedName>
        <fullName evidence="1">Uncharacterized protein</fullName>
    </submittedName>
</protein>
<reference evidence="2" key="1">
    <citation type="submission" date="2016-11" db="EMBL/GenBank/DDBJ databases">
        <authorList>
            <person name="Guldener U."/>
        </authorList>
    </citation>
    <scope>NUCLEOTIDE SEQUENCE [LARGE SCALE GENOMIC DNA]</scope>
</reference>
<dbReference type="VEuPathDB" id="FungiDB:HGUI_00930"/>
<proteinExistence type="predicted"/>
<evidence type="ECO:0000313" key="2">
    <source>
        <dbReference type="Proteomes" id="UP000183365"/>
    </source>
</evidence>
<dbReference type="Pfam" id="PF21736">
    <property type="entry name" value="REC102"/>
    <property type="match status" value="1"/>
</dbReference>
<accession>A0A1L0AWS6</accession>
<dbReference type="EMBL" id="FQNF01000011">
    <property type="protein sequence ID" value="SGZ38730.1"/>
    <property type="molecule type" value="Genomic_DNA"/>
</dbReference>
<dbReference type="AlphaFoldDB" id="A0A1L0AWS6"/>
<keyword evidence="2" id="KW-1185">Reference proteome</keyword>
<sequence>MSVKNNRYLMAQLHDTKNIYIKNDIKGTYINSEENDDYMIGSFDGSSMLYICDSSILNSHLKNPAQYGIVYVPSRYLFIEIQTNNTAAVIFNQHEFKEMFENMGYKTMEIIVKPCNKNSTLIFQFECTMALYSNINNFQTEANASMSNKPTKFIEYSKLILEFEFQVSNPSASRSWIEKRVNSLCKEYINSLLVSILEVNYPLVFNKKTRSCCQRHLSSYKNLQTIKVPMTYIFKTLSYASIASTTTMMDILVGKIERLPL</sequence>
<dbReference type="InterPro" id="IPR048920">
    <property type="entry name" value="REC102"/>
</dbReference>
<name>A0A1L0AWS6_9ASCO</name>